<reference evidence="1 2" key="1">
    <citation type="submission" date="2019-06" db="EMBL/GenBank/DDBJ databases">
        <title>Sequencing the genomes of 1000 actinobacteria strains.</title>
        <authorList>
            <person name="Klenk H.-P."/>
        </authorList>
    </citation>
    <scope>NUCLEOTIDE SEQUENCE [LARGE SCALE GENOMIC DNA]</scope>
    <source>
        <strain evidence="1 2">DSM 24683</strain>
    </source>
</reference>
<evidence type="ECO:0000313" key="2">
    <source>
        <dbReference type="Proteomes" id="UP000318380"/>
    </source>
</evidence>
<dbReference type="SUPFAM" id="SSF82607">
    <property type="entry name" value="YbaB-like"/>
    <property type="match status" value="1"/>
</dbReference>
<accession>A0A561BR23</accession>
<dbReference type="RefSeq" id="WP_145806080.1">
    <property type="nucleotide sequence ID" value="NZ_VIVK01000001.1"/>
</dbReference>
<dbReference type="Gene3D" id="3.30.1310.10">
    <property type="entry name" value="Nucleoid-associated protein YbaB-like domain"/>
    <property type="match status" value="1"/>
</dbReference>
<dbReference type="Pfam" id="PF02575">
    <property type="entry name" value="YbaB_DNA_bd"/>
    <property type="match status" value="1"/>
</dbReference>
<comment type="caution">
    <text evidence="1">The sequence shown here is derived from an EMBL/GenBank/DDBJ whole genome shotgun (WGS) entry which is preliminary data.</text>
</comment>
<dbReference type="OrthoDB" id="3625992at2"/>
<protein>
    <submittedName>
        <fullName evidence="1">DNA-binding protein YbaB</fullName>
    </submittedName>
</protein>
<sequence>MGPTDPAAGEALSLLGQLDVTEREVRRLRSMNEDTTGTAQSPDGLIEATVGMYGEVRELVLDPRIFRNPDAEALADQLRDVLNEAVREAQTSAARQLSTLLPNGIDGPAGLAFEPLLEELTRTRKAARR</sequence>
<proteinExistence type="predicted"/>
<keyword evidence="2" id="KW-1185">Reference proteome</keyword>
<keyword evidence="1" id="KW-0238">DNA-binding</keyword>
<organism evidence="1 2">
    <name type="scientific">Kribbella amoyensis</name>
    <dbReference type="NCBI Taxonomy" id="996641"/>
    <lineage>
        <taxon>Bacteria</taxon>
        <taxon>Bacillati</taxon>
        <taxon>Actinomycetota</taxon>
        <taxon>Actinomycetes</taxon>
        <taxon>Propionibacteriales</taxon>
        <taxon>Kribbellaceae</taxon>
        <taxon>Kribbella</taxon>
    </lineage>
</organism>
<dbReference type="AlphaFoldDB" id="A0A561BR23"/>
<dbReference type="GO" id="GO:0003677">
    <property type="term" value="F:DNA binding"/>
    <property type="evidence" value="ECO:0007669"/>
    <property type="project" value="UniProtKB-KW"/>
</dbReference>
<dbReference type="InterPro" id="IPR036894">
    <property type="entry name" value="YbaB-like_sf"/>
</dbReference>
<dbReference type="Proteomes" id="UP000318380">
    <property type="component" value="Unassembled WGS sequence"/>
</dbReference>
<evidence type="ECO:0000313" key="1">
    <source>
        <dbReference type="EMBL" id="TWD81326.1"/>
    </source>
</evidence>
<name>A0A561BR23_9ACTN</name>
<dbReference type="EMBL" id="VIVK01000001">
    <property type="protein sequence ID" value="TWD81326.1"/>
    <property type="molecule type" value="Genomic_DNA"/>
</dbReference>
<dbReference type="InterPro" id="IPR004401">
    <property type="entry name" value="YbaB/EbfC"/>
</dbReference>
<gene>
    <name evidence="1" type="ORF">FB561_2438</name>
</gene>